<dbReference type="OrthoDB" id="9815492at2"/>
<evidence type="ECO:0000256" key="2">
    <source>
        <dbReference type="ARBA" id="ARBA00009008"/>
    </source>
</evidence>
<dbReference type="PANTHER" id="PTHR35794">
    <property type="entry name" value="CELL DIVISION PROTEIN DIVIVA"/>
    <property type="match status" value="1"/>
</dbReference>
<name>A0A1T4JZX3_9FIRM</name>
<evidence type="ECO:0000256" key="4">
    <source>
        <dbReference type="ARBA" id="ARBA00022618"/>
    </source>
</evidence>
<keyword evidence="5 7" id="KW-0175">Coiled coil</keyword>
<keyword evidence="9" id="KW-1185">Reference proteome</keyword>
<dbReference type="Pfam" id="PF05103">
    <property type="entry name" value="DivIVA"/>
    <property type="match status" value="1"/>
</dbReference>
<keyword evidence="4 8" id="KW-0132">Cell division</keyword>
<dbReference type="AlphaFoldDB" id="A0A1T4JZX3"/>
<dbReference type="EMBL" id="FUWV01000001">
    <property type="protein sequence ID" value="SJZ35617.1"/>
    <property type="molecule type" value="Genomic_DNA"/>
</dbReference>
<dbReference type="NCBIfam" id="TIGR03544">
    <property type="entry name" value="DivI1A_domain"/>
    <property type="match status" value="1"/>
</dbReference>
<evidence type="ECO:0000256" key="1">
    <source>
        <dbReference type="ARBA" id="ARBA00004496"/>
    </source>
</evidence>
<keyword evidence="6" id="KW-0131">Cell cycle</keyword>
<dbReference type="InterPro" id="IPR007793">
    <property type="entry name" value="DivIVA_fam"/>
</dbReference>
<reference evidence="8 9" key="1">
    <citation type="submission" date="2017-02" db="EMBL/GenBank/DDBJ databases">
        <authorList>
            <person name="Peterson S.W."/>
        </authorList>
    </citation>
    <scope>NUCLEOTIDE SEQUENCE [LARGE SCALE GENOMIC DNA]</scope>
    <source>
        <strain evidence="8 9">DSM 15102</strain>
    </source>
</reference>
<comment type="subcellular location">
    <subcellularLocation>
        <location evidence="1">Cytoplasm</location>
    </subcellularLocation>
</comment>
<protein>
    <submittedName>
        <fullName evidence="8">Cell division initiation protein</fullName>
    </submittedName>
</protein>
<dbReference type="Proteomes" id="UP000196365">
    <property type="component" value="Unassembled WGS sequence"/>
</dbReference>
<dbReference type="GO" id="GO:0005737">
    <property type="term" value="C:cytoplasm"/>
    <property type="evidence" value="ECO:0007669"/>
    <property type="project" value="UniProtKB-SubCell"/>
</dbReference>
<keyword evidence="3" id="KW-0963">Cytoplasm</keyword>
<dbReference type="InterPro" id="IPR019933">
    <property type="entry name" value="DivIVA_domain"/>
</dbReference>
<evidence type="ECO:0000256" key="3">
    <source>
        <dbReference type="ARBA" id="ARBA00022490"/>
    </source>
</evidence>
<gene>
    <name evidence="8" type="ORF">SAMN02745973_00242</name>
</gene>
<organism evidence="8 9">
    <name type="scientific">Garciella nitratireducens DSM 15102</name>
    <dbReference type="NCBI Taxonomy" id="1121911"/>
    <lineage>
        <taxon>Bacteria</taxon>
        <taxon>Bacillati</taxon>
        <taxon>Bacillota</taxon>
        <taxon>Clostridia</taxon>
        <taxon>Eubacteriales</taxon>
        <taxon>Eubacteriaceae</taxon>
        <taxon>Garciella</taxon>
    </lineage>
</organism>
<dbReference type="RefSeq" id="WP_087677685.1">
    <property type="nucleotide sequence ID" value="NZ_FUWV01000001.1"/>
</dbReference>
<dbReference type="PANTHER" id="PTHR35794:SF2">
    <property type="entry name" value="CELL DIVISION PROTEIN DIVIVA"/>
    <property type="match status" value="1"/>
</dbReference>
<evidence type="ECO:0000313" key="9">
    <source>
        <dbReference type="Proteomes" id="UP000196365"/>
    </source>
</evidence>
<dbReference type="Gene3D" id="6.10.250.660">
    <property type="match status" value="1"/>
</dbReference>
<accession>A0A1T4JZX3</accession>
<sequence>MITPMEIHNKEFSRKVRGYDQDEVDEFLDKIIIDYEKLYKENSELKDKLNLQNEKMTQYINIEDTLQKTLITAQKASEEIEKNAREKADLIIKEAEIQAKQILSEANNEIIFIMKNKEKLMKDVKVLKTKIKTLLESQLEILDEVDQLNDKDGKIDNIEEKEKKTF</sequence>
<evidence type="ECO:0000256" key="6">
    <source>
        <dbReference type="ARBA" id="ARBA00023306"/>
    </source>
</evidence>
<evidence type="ECO:0000256" key="7">
    <source>
        <dbReference type="SAM" id="Coils"/>
    </source>
</evidence>
<dbReference type="GO" id="GO:0051301">
    <property type="term" value="P:cell division"/>
    <property type="evidence" value="ECO:0007669"/>
    <property type="project" value="UniProtKB-KW"/>
</dbReference>
<proteinExistence type="inferred from homology"/>
<evidence type="ECO:0000256" key="5">
    <source>
        <dbReference type="ARBA" id="ARBA00023054"/>
    </source>
</evidence>
<comment type="similarity">
    <text evidence="2">Belongs to the DivIVA family.</text>
</comment>
<feature type="coiled-coil region" evidence="7">
    <location>
        <begin position="28"/>
        <end position="137"/>
    </location>
</feature>
<evidence type="ECO:0000313" key="8">
    <source>
        <dbReference type="EMBL" id="SJZ35617.1"/>
    </source>
</evidence>